<comment type="caution">
    <text evidence="1">The sequence shown here is derived from an EMBL/GenBank/DDBJ whole genome shotgun (WGS) entry which is preliminary data.</text>
</comment>
<proteinExistence type="predicted"/>
<dbReference type="Proteomes" id="UP000008363">
    <property type="component" value="Unassembled WGS sequence"/>
</dbReference>
<evidence type="ECO:0000313" key="2">
    <source>
        <dbReference type="Proteomes" id="UP000008363"/>
    </source>
</evidence>
<dbReference type="RefSeq" id="WP_006337210.1">
    <property type="nucleotide sequence ID" value="NZ_BAHC01000184.1"/>
</dbReference>
<dbReference type="AlphaFoldDB" id="K6X189"/>
<protein>
    <submittedName>
        <fullName evidence="1">Uncharacterized protein</fullName>
    </submittedName>
</protein>
<keyword evidence="2" id="KW-1185">Reference proteome</keyword>
<sequence length="78" mass="8228">MLTRRSVGYDSESDNAPTRLAAYLSDEPVAAGVDIGVSDQTFEAWLQAASVYDNVVPQLASAVCADDHLAGLLANDTQ</sequence>
<gene>
    <name evidence="1" type="ORF">GORHZ_184_00030</name>
</gene>
<evidence type="ECO:0000313" key="1">
    <source>
        <dbReference type="EMBL" id="GAB92579.1"/>
    </source>
</evidence>
<name>K6X189_9ACTN</name>
<accession>K6X189</accession>
<organism evidence="1 2">
    <name type="scientific">Gordonia rhizosphera NBRC 16068</name>
    <dbReference type="NCBI Taxonomy" id="1108045"/>
    <lineage>
        <taxon>Bacteria</taxon>
        <taxon>Bacillati</taxon>
        <taxon>Actinomycetota</taxon>
        <taxon>Actinomycetes</taxon>
        <taxon>Mycobacteriales</taxon>
        <taxon>Gordoniaceae</taxon>
        <taxon>Gordonia</taxon>
    </lineage>
</organism>
<dbReference type="EMBL" id="BAHC01000184">
    <property type="protein sequence ID" value="GAB92579.1"/>
    <property type="molecule type" value="Genomic_DNA"/>
</dbReference>
<reference evidence="1 2" key="1">
    <citation type="submission" date="2012-08" db="EMBL/GenBank/DDBJ databases">
        <title>Whole genome shotgun sequence of Gordonia rhizosphera NBRC 16068.</title>
        <authorList>
            <person name="Takarada H."/>
            <person name="Isaki S."/>
            <person name="Hosoyama A."/>
            <person name="Tsuchikane K."/>
            <person name="Katsumata H."/>
            <person name="Baba S."/>
            <person name="Ohji S."/>
            <person name="Yamazaki S."/>
            <person name="Fujita N."/>
        </authorList>
    </citation>
    <scope>NUCLEOTIDE SEQUENCE [LARGE SCALE GENOMIC DNA]</scope>
    <source>
        <strain evidence="1 2">NBRC 16068</strain>
    </source>
</reference>